<organism evidence="2 3">
    <name type="scientific">Trichinella zimbabwensis</name>
    <dbReference type="NCBI Taxonomy" id="268475"/>
    <lineage>
        <taxon>Eukaryota</taxon>
        <taxon>Metazoa</taxon>
        <taxon>Ecdysozoa</taxon>
        <taxon>Nematoda</taxon>
        <taxon>Enoplea</taxon>
        <taxon>Dorylaimia</taxon>
        <taxon>Trichinellida</taxon>
        <taxon>Trichinellidae</taxon>
        <taxon>Trichinella</taxon>
    </lineage>
</organism>
<reference evidence="2 3" key="1">
    <citation type="submission" date="2015-01" db="EMBL/GenBank/DDBJ databases">
        <title>Evolution of Trichinella species and genotypes.</title>
        <authorList>
            <person name="Korhonen P.K."/>
            <person name="Edoardo P."/>
            <person name="Giuseppe L.R."/>
            <person name="Gasser R.B."/>
        </authorList>
    </citation>
    <scope>NUCLEOTIDE SEQUENCE [LARGE SCALE GENOMIC DNA]</scope>
    <source>
        <strain evidence="2">ISS1029</strain>
    </source>
</reference>
<dbReference type="Proteomes" id="UP000055024">
    <property type="component" value="Unassembled WGS sequence"/>
</dbReference>
<dbReference type="AlphaFoldDB" id="A0A0V1HXS5"/>
<keyword evidence="3" id="KW-1185">Reference proteome</keyword>
<feature type="signal peptide" evidence="1">
    <location>
        <begin position="1"/>
        <end position="20"/>
    </location>
</feature>
<evidence type="ECO:0008006" key="4">
    <source>
        <dbReference type="Google" id="ProtNLM"/>
    </source>
</evidence>
<gene>
    <name evidence="2" type="ORF">T11_2854</name>
</gene>
<name>A0A0V1HXS5_9BILA</name>
<dbReference type="OrthoDB" id="10589941at2759"/>
<dbReference type="EMBL" id="JYDP01000019">
    <property type="protein sequence ID" value="KRZ15231.1"/>
    <property type="molecule type" value="Genomic_DNA"/>
</dbReference>
<comment type="caution">
    <text evidence="2">The sequence shown here is derived from an EMBL/GenBank/DDBJ whole genome shotgun (WGS) entry which is preliminary data.</text>
</comment>
<evidence type="ECO:0000256" key="1">
    <source>
        <dbReference type="SAM" id="SignalP"/>
    </source>
</evidence>
<accession>A0A0V1HXS5</accession>
<proteinExistence type="predicted"/>
<keyword evidence="1" id="KW-0732">Signal</keyword>
<feature type="chain" id="PRO_5006879525" description="Secreted protein" evidence="1">
    <location>
        <begin position="21"/>
        <end position="70"/>
    </location>
</feature>
<evidence type="ECO:0000313" key="2">
    <source>
        <dbReference type="EMBL" id="KRZ15231.1"/>
    </source>
</evidence>
<evidence type="ECO:0000313" key="3">
    <source>
        <dbReference type="Proteomes" id="UP000055024"/>
    </source>
</evidence>
<protein>
    <recommendedName>
        <fullName evidence="4">Secreted protein</fullName>
    </recommendedName>
</protein>
<sequence>MFAAVGWELFSVSLLFSVGAVVWEIGSDPPAANVRNAEINLPTVCYLPGKGAASAAADEAERKARKRLSR</sequence>